<evidence type="ECO:0000259" key="2">
    <source>
        <dbReference type="Pfam" id="PF13579"/>
    </source>
</evidence>
<dbReference type="AlphaFoldDB" id="A0A0C6P920"/>
<accession>A0A0C6P920</accession>
<dbReference type="Gene3D" id="3.40.50.2000">
    <property type="entry name" value="Glycogen Phosphorylase B"/>
    <property type="match status" value="2"/>
</dbReference>
<dbReference type="CDD" id="cd03801">
    <property type="entry name" value="GT4_PimA-like"/>
    <property type="match status" value="1"/>
</dbReference>
<dbReference type="PANTHER" id="PTHR12526:SF636">
    <property type="entry name" value="BLL3647 PROTEIN"/>
    <property type="match status" value="1"/>
</dbReference>
<name>A0A0C6P920_BORBO</name>
<dbReference type="SUPFAM" id="SSF53756">
    <property type="entry name" value="UDP-Glycosyltransferase/glycogen phosphorylase"/>
    <property type="match status" value="1"/>
</dbReference>
<evidence type="ECO:0000313" key="3">
    <source>
        <dbReference type="EMBL" id="CCJ55115.1"/>
    </source>
</evidence>
<dbReference type="Proteomes" id="UP000007564">
    <property type="component" value="Chromosome"/>
</dbReference>
<protein>
    <submittedName>
        <fullName evidence="3">Putative glycosyl transferase</fullName>
    </submittedName>
</protein>
<reference evidence="3 4" key="1">
    <citation type="journal article" date="2012" name="BMC Genomics">
        <title>Comparative genomics of the classical Bordetella subspecies: the evolution and exchange of virulence-associated diversity amongst closely related pathogens.</title>
        <authorList>
            <person name="Park J."/>
            <person name="Zhang Y."/>
            <person name="Buboltz A.M."/>
            <person name="Zhang X."/>
            <person name="Schuster S.C."/>
            <person name="Ahuja U."/>
            <person name="Liu M."/>
            <person name="Miller J.F."/>
            <person name="Sebaihia M."/>
            <person name="Bentley S.D."/>
            <person name="Parkhill J."/>
            <person name="Harvill E.T."/>
        </authorList>
    </citation>
    <scope>NUCLEOTIDE SEQUENCE [LARGE SCALE GENOMIC DNA]</scope>
    <source>
        <strain evidence="3 4">253</strain>
    </source>
</reference>
<evidence type="ECO:0000313" key="4">
    <source>
        <dbReference type="Proteomes" id="UP000007564"/>
    </source>
</evidence>
<keyword evidence="3" id="KW-0808">Transferase</keyword>
<gene>
    <name evidence="3" type="ORF">BN112_3198</name>
</gene>
<dbReference type="RefSeq" id="WP_010925739.1">
    <property type="nucleotide sequence ID" value="NC_019382.1"/>
</dbReference>
<feature type="domain" description="Glycosyl transferase family 1" evidence="1">
    <location>
        <begin position="180"/>
        <end position="342"/>
    </location>
</feature>
<dbReference type="Pfam" id="PF00534">
    <property type="entry name" value="Glycos_transf_1"/>
    <property type="match status" value="1"/>
</dbReference>
<dbReference type="PANTHER" id="PTHR12526">
    <property type="entry name" value="GLYCOSYLTRANSFERASE"/>
    <property type="match status" value="1"/>
</dbReference>
<dbReference type="GeneID" id="56481101"/>
<dbReference type="InterPro" id="IPR028098">
    <property type="entry name" value="Glyco_trans_4-like_N"/>
</dbReference>
<dbReference type="GO" id="GO:0016757">
    <property type="term" value="F:glycosyltransferase activity"/>
    <property type="evidence" value="ECO:0007669"/>
    <property type="project" value="InterPro"/>
</dbReference>
<sequence>MTQRSEPAVPALRILHTEAATGAGGQETSIYREMLAMRARGHHLEAACQPGAPLARRLRAAGFPVHELAMDGVAAGVRAVWRLRELVRGRFDVVNTHSRRDTVLAAWAGRMAGAPLIVRTRHLAKPVGSLYTYTWLPHRVIAVSDHVRGQILRAGARAAHVEAIASPATLAPAPPASSLRAELGIAAAAQVIGCVAVMRADKGLDDLLDAFVALAGRHAAAHLVLVGEPGGIGALLRERAQRLGLGARVHLTGHRDDIPNVLAAFDVFALPTRSEALGLAMVEAAAAGLPVVAGNVGGVPEVVRHGATGLLVPPSDPAALAQALERLLVDPALRRAMGRAGSRMVRDERDFSPERQAARVEAAYCRWLAQRGRPAWR</sequence>
<proteinExistence type="predicted"/>
<organism evidence="3 4">
    <name type="scientific">Bordetella bronchiseptica 253</name>
    <dbReference type="NCBI Taxonomy" id="568707"/>
    <lineage>
        <taxon>Bacteria</taxon>
        <taxon>Pseudomonadati</taxon>
        <taxon>Pseudomonadota</taxon>
        <taxon>Betaproteobacteria</taxon>
        <taxon>Burkholderiales</taxon>
        <taxon>Alcaligenaceae</taxon>
        <taxon>Bordetella</taxon>
    </lineage>
</organism>
<dbReference type="Pfam" id="PF13579">
    <property type="entry name" value="Glyco_trans_4_4"/>
    <property type="match status" value="1"/>
</dbReference>
<dbReference type="EMBL" id="HE965806">
    <property type="protein sequence ID" value="CCJ55115.1"/>
    <property type="molecule type" value="Genomic_DNA"/>
</dbReference>
<dbReference type="OrthoDB" id="9805661at2"/>
<evidence type="ECO:0000259" key="1">
    <source>
        <dbReference type="Pfam" id="PF00534"/>
    </source>
</evidence>
<feature type="domain" description="Glycosyltransferase subfamily 4-like N-terminal" evidence="2">
    <location>
        <begin position="24"/>
        <end position="164"/>
    </location>
</feature>
<dbReference type="HOGENOM" id="CLU_009583_0_3_4"/>
<dbReference type="InterPro" id="IPR001296">
    <property type="entry name" value="Glyco_trans_1"/>
</dbReference>
<dbReference type="KEGG" id="bbh:BN112_3198"/>